<organism evidence="1">
    <name type="scientific">uncultured Caudovirales phage</name>
    <dbReference type="NCBI Taxonomy" id="2100421"/>
    <lineage>
        <taxon>Viruses</taxon>
        <taxon>Duplodnaviria</taxon>
        <taxon>Heunggongvirae</taxon>
        <taxon>Uroviricota</taxon>
        <taxon>Caudoviricetes</taxon>
        <taxon>Peduoviridae</taxon>
        <taxon>Maltschvirus</taxon>
        <taxon>Maltschvirus maltsch</taxon>
    </lineage>
</organism>
<evidence type="ECO:0000313" key="1">
    <source>
        <dbReference type="EMBL" id="CAB4188658.1"/>
    </source>
</evidence>
<gene>
    <name evidence="1" type="ORF">UFOVP1176_43</name>
</gene>
<protein>
    <submittedName>
        <fullName evidence="1">Uncharacterized protein</fullName>
    </submittedName>
</protein>
<name>A0A6J5R4Z1_9CAUD</name>
<sequence length="65" mass="7303">MNIQQILDGIHSVVAKAYAGAEPADRLAFECGMLTSALREMAYLLELAQERCKELEIEITYKELT</sequence>
<reference evidence="1" key="1">
    <citation type="submission" date="2020-05" db="EMBL/GenBank/DDBJ databases">
        <authorList>
            <person name="Chiriac C."/>
            <person name="Salcher M."/>
            <person name="Ghai R."/>
            <person name="Kavagutti S V."/>
        </authorList>
    </citation>
    <scope>NUCLEOTIDE SEQUENCE</scope>
</reference>
<proteinExistence type="predicted"/>
<dbReference type="EMBL" id="LR797122">
    <property type="protein sequence ID" value="CAB4188658.1"/>
    <property type="molecule type" value="Genomic_DNA"/>
</dbReference>
<accession>A0A6J5R4Z1</accession>